<feature type="binding site" evidence="7">
    <location>
        <position position="108"/>
    </location>
    <ligand>
        <name>chlorophyll a</name>
        <dbReference type="ChEBI" id="CHEBI:58416"/>
        <label>1</label>
    </ligand>
</feature>
<feature type="binding site" description="axial binding residue" evidence="7">
    <location>
        <position position="135"/>
    </location>
    <ligand>
        <name>chlorophyll b</name>
        <dbReference type="ChEBI" id="CHEBI:61721"/>
        <label>1</label>
    </ligand>
    <ligandPart>
        <name>Mg</name>
        <dbReference type="ChEBI" id="CHEBI:25107"/>
    </ligandPart>
</feature>
<feature type="binding site" evidence="7">
    <location>
        <position position="171"/>
    </location>
    <ligand>
        <name>chlorophyll a</name>
        <dbReference type="ChEBI" id="CHEBI:58416"/>
        <label>1</label>
    </ligand>
</feature>
<dbReference type="GO" id="GO:0016168">
    <property type="term" value="F:chlorophyll binding"/>
    <property type="evidence" value="ECO:0007669"/>
    <property type="project" value="UniProtKB-KW"/>
</dbReference>
<feature type="binding site" evidence="7">
    <location>
        <position position="67"/>
    </location>
    <ligand>
        <name>chlorophyll a</name>
        <dbReference type="ChEBI" id="CHEBI:58416"/>
        <label>1</label>
    </ligand>
</feature>
<feature type="signal peptide" evidence="8">
    <location>
        <begin position="1"/>
        <end position="15"/>
    </location>
</feature>
<dbReference type="Proteomes" id="UP001165122">
    <property type="component" value="Unassembled WGS sequence"/>
</dbReference>
<dbReference type="AlphaFoldDB" id="A0A9W6ZRM1"/>
<dbReference type="SUPFAM" id="SSF103511">
    <property type="entry name" value="Chlorophyll a-b binding protein"/>
    <property type="match status" value="1"/>
</dbReference>
<comment type="similarity">
    <text evidence="3">Belongs to the fucoxanthin chlorophyll protein family.</text>
</comment>
<evidence type="ECO:0000256" key="4">
    <source>
        <dbReference type="ARBA" id="ARBA00022528"/>
    </source>
</evidence>
<evidence type="ECO:0000256" key="3">
    <source>
        <dbReference type="ARBA" id="ARBA00005933"/>
    </source>
</evidence>
<evidence type="ECO:0000256" key="6">
    <source>
        <dbReference type="ARBA" id="ARBA00022640"/>
    </source>
</evidence>
<proteinExistence type="inferred from homology"/>
<comment type="subcellular location">
    <subcellularLocation>
        <location evidence="2">Plastid</location>
        <location evidence="2">Chloroplast</location>
    </subcellularLocation>
</comment>
<evidence type="ECO:0000256" key="5">
    <source>
        <dbReference type="ARBA" id="ARBA00022531"/>
    </source>
</evidence>
<evidence type="ECO:0008006" key="11">
    <source>
        <dbReference type="Google" id="ProtNLM"/>
    </source>
</evidence>
<feature type="binding site" evidence="7">
    <location>
        <position position="52"/>
    </location>
    <ligand>
        <name>chlorophyll a</name>
        <dbReference type="ChEBI" id="CHEBI:58416"/>
        <label>1</label>
    </ligand>
</feature>
<evidence type="ECO:0000256" key="2">
    <source>
        <dbReference type="ARBA" id="ARBA00004229"/>
    </source>
</evidence>
<keyword evidence="7" id="KW-0148">Chlorophyll</keyword>
<evidence type="ECO:0000313" key="10">
    <source>
        <dbReference type="Proteomes" id="UP001165122"/>
    </source>
</evidence>
<reference evidence="10" key="1">
    <citation type="journal article" date="2023" name="Commun. Biol.">
        <title>Genome analysis of Parmales, the sister group of diatoms, reveals the evolutionary specialization of diatoms from phago-mixotrophs to photoautotrophs.</title>
        <authorList>
            <person name="Ban H."/>
            <person name="Sato S."/>
            <person name="Yoshikawa S."/>
            <person name="Yamada K."/>
            <person name="Nakamura Y."/>
            <person name="Ichinomiya M."/>
            <person name="Sato N."/>
            <person name="Blanc-Mathieu R."/>
            <person name="Endo H."/>
            <person name="Kuwata A."/>
            <person name="Ogata H."/>
        </authorList>
    </citation>
    <scope>NUCLEOTIDE SEQUENCE [LARGE SCALE GENOMIC DNA]</scope>
    <source>
        <strain evidence="10">NIES 3700</strain>
    </source>
</reference>
<protein>
    <recommendedName>
        <fullName evidence="11">Chlorophyll a-b binding protein, chloroplastic</fullName>
    </recommendedName>
</protein>
<dbReference type="InterPro" id="IPR022796">
    <property type="entry name" value="Chloroa_b-bind"/>
</dbReference>
<organism evidence="9 10">
    <name type="scientific">Triparma laevis f. longispina</name>
    <dbReference type="NCBI Taxonomy" id="1714387"/>
    <lineage>
        <taxon>Eukaryota</taxon>
        <taxon>Sar</taxon>
        <taxon>Stramenopiles</taxon>
        <taxon>Ochrophyta</taxon>
        <taxon>Bolidophyceae</taxon>
        <taxon>Parmales</taxon>
        <taxon>Triparmaceae</taxon>
        <taxon>Triparma</taxon>
    </lineage>
</organism>
<dbReference type="GO" id="GO:0009765">
    <property type="term" value="P:photosynthesis, light harvesting"/>
    <property type="evidence" value="ECO:0007669"/>
    <property type="project" value="InterPro"/>
</dbReference>
<keyword evidence="5" id="KW-0602">Photosynthesis</keyword>
<dbReference type="EMBL" id="BRXW01000443">
    <property type="protein sequence ID" value="GMH55314.1"/>
    <property type="molecule type" value="Genomic_DNA"/>
</dbReference>
<evidence type="ECO:0000256" key="7">
    <source>
        <dbReference type="PIRSR" id="PIRSR601344-1"/>
    </source>
</evidence>
<dbReference type="Gene3D" id="1.10.3460.10">
    <property type="entry name" value="Chlorophyll a/b binding protein domain"/>
    <property type="match status" value="1"/>
</dbReference>
<feature type="chain" id="PRO_5040824508" description="Chlorophyll a-b binding protein, chloroplastic" evidence="8">
    <location>
        <begin position="16"/>
        <end position="201"/>
    </location>
</feature>
<dbReference type="Pfam" id="PF00504">
    <property type="entry name" value="Chloroa_b-bind"/>
    <property type="match status" value="1"/>
</dbReference>
<keyword evidence="10" id="KW-1185">Reference proteome</keyword>
<feature type="binding site" evidence="7">
    <location>
        <position position="175"/>
    </location>
    <ligand>
        <name>chlorophyll a</name>
        <dbReference type="ChEBI" id="CHEBI:58416"/>
        <label>1</label>
    </ligand>
</feature>
<evidence type="ECO:0000313" key="9">
    <source>
        <dbReference type="EMBL" id="GMH55314.1"/>
    </source>
</evidence>
<evidence type="ECO:0000256" key="1">
    <source>
        <dbReference type="ARBA" id="ARBA00004022"/>
    </source>
</evidence>
<feature type="binding site" evidence="7">
    <location>
        <position position="172"/>
    </location>
    <ligand>
        <name>chlorophyll a</name>
        <dbReference type="ChEBI" id="CHEBI:58416"/>
        <label>1</label>
    </ligand>
</feature>
<dbReference type="OrthoDB" id="187628at2759"/>
<feature type="binding site" evidence="7">
    <location>
        <position position="70"/>
    </location>
    <ligand>
        <name>chlorophyll a</name>
        <dbReference type="ChEBI" id="CHEBI:58416"/>
        <label>1</label>
    </ligand>
</feature>
<keyword evidence="8" id="KW-0732">Signal</keyword>
<keyword evidence="7" id="KW-0157">Chromophore</keyword>
<name>A0A9W6ZRM1_9STRA</name>
<keyword evidence="6" id="KW-0934">Plastid</keyword>
<comment type="function">
    <text evidence="1">The light-harvesting complex (LHC) functions as a light receptor, it captures and delivers excitation energy to photosystems with which it is closely associated. Energy is transferred from the carotenoid and chlorophyll C (or B) to chlorophyll A and the photosynthetic reaction centers where it is used to synthesize ATP and reducing power.</text>
</comment>
<evidence type="ECO:0000256" key="8">
    <source>
        <dbReference type="SAM" id="SignalP"/>
    </source>
</evidence>
<accession>A0A9W6ZRM1</accession>
<gene>
    <name evidence="9" type="ORF">TrLO_g5121</name>
</gene>
<dbReference type="GO" id="GO:0016020">
    <property type="term" value="C:membrane"/>
    <property type="evidence" value="ECO:0007669"/>
    <property type="project" value="InterPro"/>
</dbReference>
<dbReference type="PANTHER" id="PTHR21649">
    <property type="entry name" value="CHLOROPHYLL A/B BINDING PROTEIN"/>
    <property type="match status" value="1"/>
</dbReference>
<comment type="caution">
    <text evidence="9">The sequence shown here is derived from an EMBL/GenBank/DDBJ whole genome shotgun (WGS) entry which is preliminary data.</text>
</comment>
<dbReference type="InterPro" id="IPR001344">
    <property type="entry name" value="Chloro_AB-bd_pln"/>
</dbReference>
<keyword evidence="4" id="KW-0150">Chloroplast</keyword>
<dbReference type="GO" id="GO:0009507">
    <property type="term" value="C:chloroplast"/>
    <property type="evidence" value="ECO:0007669"/>
    <property type="project" value="UniProtKB-SubCell"/>
</dbReference>
<feature type="binding site" description="axial binding residue" evidence="7">
    <location>
        <position position="72"/>
    </location>
    <ligand>
        <name>chlorophyll b</name>
        <dbReference type="ChEBI" id="CHEBI:61721"/>
        <label>1</label>
    </ligand>
    <ligandPart>
        <name>Mg</name>
        <dbReference type="ChEBI" id="CHEBI:25107"/>
    </ligandPart>
</feature>
<sequence length="201" mass="21885">MKLFILLTLLASASAFTSLPTLRPSTSLHAVKDMVGVSHEFGNRVFDPLGFSNYASDSTLAWFRHAELKHGRAAMLASVGWMVQKNGLGLIPYPEGASFAESGQTHLLSSDPFTAAQQLPAGGWWQIFFLAGCIELWTESKGTHYMKSGSYTAITEFGGANFPADEKMQLKELKNGRLAMVASMAYLAHEINPAFVPLPMP</sequence>
<feature type="binding site" evidence="7">
    <location>
        <position position="177"/>
    </location>
    <ligand>
        <name>chlorophyll a</name>
        <dbReference type="ChEBI" id="CHEBI:58416"/>
        <label>1</label>
    </ligand>
</feature>